<reference evidence="2 3" key="1">
    <citation type="journal article" date="2009" name="Stand. Genomic Sci.">
        <title>Complete genome sequence of Catenulispora acidiphila type strain (ID 139908).</title>
        <authorList>
            <person name="Copeland A."/>
            <person name="Lapidus A."/>
            <person name="Glavina Del Rio T."/>
            <person name="Nolan M."/>
            <person name="Lucas S."/>
            <person name="Chen F."/>
            <person name="Tice H."/>
            <person name="Cheng J.F."/>
            <person name="Bruce D."/>
            <person name="Goodwin L."/>
            <person name="Pitluck S."/>
            <person name="Mikhailova N."/>
            <person name="Pati A."/>
            <person name="Ivanova N."/>
            <person name="Mavromatis K."/>
            <person name="Chen A."/>
            <person name="Palaniappan K."/>
            <person name="Chain P."/>
            <person name="Land M."/>
            <person name="Hauser L."/>
            <person name="Chang Y.J."/>
            <person name="Jeffries C.D."/>
            <person name="Chertkov O."/>
            <person name="Brettin T."/>
            <person name="Detter J.C."/>
            <person name="Han C."/>
            <person name="Ali Z."/>
            <person name="Tindall B.J."/>
            <person name="Goker M."/>
            <person name="Bristow J."/>
            <person name="Eisen J.A."/>
            <person name="Markowitz V."/>
            <person name="Hugenholtz P."/>
            <person name="Kyrpides N.C."/>
            <person name="Klenk H.P."/>
        </authorList>
    </citation>
    <scope>NUCLEOTIDE SEQUENCE [LARGE SCALE GENOMIC DNA]</scope>
    <source>
        <strain evidence="3">DSM 44928 / JCM 14897 / NBRC 102108 / NRRL B-24433 / ID139908</strain>
    </source>
</reference>
<evidence type="ECO:0000313" key="3">
    <source>
        <dbReference type="Proteomes" id="UP000000851"/>
    </source>
</evidence>
<dbReference type="KEGG" id="cai:Caci_3994"/>
<dbReference type="GO" id="GO:0016740">
    <property type="term" value="F:transferase activity"/>
    <property type="evidence" value="ECO:0007669"/>
    <property type="project" value="UniProtKB-KW"/>
</dbReference>
<dbReference type="PROSITE" id="PS50801">
    <property type="entry name" value="STAS"/>
    <property type="match status" value="1"/>
</dbReference>
<dbReference type="Pfam" id="PF13466">
    <property type="entry name" value="STAS_2"/>
    <property type="match status" value="1"/>
</dbReference>
<dbReference type="RefSeq" id="WP_015792599.1">
    <property type="nucleotide sequence ID" value="NC_013131.1"/>
</dbReference>
<accession>C7QEV0</accession>
<dbReference type="InterPro" id="IPR058548">
    <property type="entry name" value="MlaB-like_STAS"/>
</dbReference>
<protein>
    <submittedName>
        <fullName evidence="2">WecB/TagA/CpsF family glycosyl transferase</fullName>
    </submittedName>
</protein>
<dbReference type="InterPro" id="IPR036513">
    <property type="entry name" value="STAS_dom_sf"/>
</dbReference>
<dbReference type="CDD" id="cd07043">
    <property type="entry name" value="STAS_anti-anti-sigma_factors"/>
    <property type="match status" value="1"/>
</dbReference>
<dbReference type="Gene3D" id="3.30.750.24">
    <property type="entry name" value="STAS domain"/>
    <property type="match status" value="1"/>
</dbReference>
<organism evidence="2 3">
    <name type="scientific">Catenulispora acidiphila (strain DSM 44928 / JCM 14897 / NBRC 102108 / NRRL B-24433 / ID139908)</name>
    <dbReference type="NCBI Taxonomy" id="479433"/>
    <lineage>
        <taxon>Bacteria</taxon>
        <taxon>Bacillati</taxon>
        <taxon>Actinomycetota</taxon>
        <taxon>Actinomycetes</taxon>
        <taxon>Catenulisporales</taxon>
        <taxon>Catenulisporaceae</taxon>
        <taxon>Catenulispora</taxon>
    </lineage>
</organism>
<feature type="domain" description="STAS" evidence="1">
    <location>
        <begin position="1"/>
        <end position="95"/>
    </location>
</feature>
<keyword evidence="2" id="KW-0808">Transferase</keyword>
<proteinExistence type="predicted"/>
<dbReference type="eggNOG" id="COG1366">
    <property type="taxonomic scope" value="Bacteria"/>
</dbReference>
<dbReference type="SUPFAM" id="SSF52091">
    <property type="entry name" value="SpoIIaa-like"/>
    <property type="match status" value="1"/>
</dbReference>
<dbReference type="OrthoDB" id="3622319at2"/>
<gene>
    <name evidence="2" type="ordered locus">Caci_3994</name>
</gene>
<keyword evidence="3" id="KW-1185">Reference proteome</keyword>
<evidence type="ECO:0000259" key="1">
    <source>
        <dbReference type="PROSITE" id="PS50801"/>
    </source>
</evidence>
<dbReference type="AlphaFoldDB" id="C7QEV0"/>
<dbReference type="EMBL" id="CP001700">
    <property type="protein sequence ID" value="ACU72870.1"/>
    <property type="molecule type" value="Genomic_DNA"/>
</dbReference>
<dbReference type="InParanoid" id="C7QEV0"/>
<evidence type="ECO:0000313" key="2">
    <source>
        <dbReference type="EMBL" id="ACU72870.1"/>
    </source>
</evidence>
<dbReference type="InterPro" id="IPR002645">
    <property type="entry name" value="STAS_dom"/>
</dbReference>
<dbReference type="HOGENOM" id="CLU_2231748_0_0_11"/>
<name>C7QEV0_CATAD</name>
<dbReference type="STRING" id="479433.Caci_3994"/>
<dbReference type="Proteomes" id="UP000000851">
    <property type="component" value="Chromosome"/>
</dbReference>
<sequence>MPRTADALWNELSVQLTPLSAVALDCVGITFMDSIGLQTVMRAHRHTAEQQAFFALIGFNAYVDRVLELTGMTEVVARFADVRMSARPPSARAYAPCRCSSSTLF</sequence>